<dbReference type="EMBL" id="CP115174">
    <property type="protein sequence ID" value="WBO22354.1"/>
    <property type="molecule type" value="Genomic_DNA"/>
</dbReference>
<name>A0ABY7NLH9_9SPHN</name>
<protein>
    <recommendedName>
        <fullName evidence="3">Biopolymer transporter ExbD</fullName>
    </recommendedName>
</protein>
<sequence length="108" mass="11033">MIAALWAVLVAVGPVAPPPPRQQTMFVGHDANGKGCVPQVNGVDTGDIATDEGQDALVAALPDKGAAIRLIGKSGLVIPYGCVADIMTTLKHAGFYGRIGFISEPPAP</sequence>
<organism evidence="1 2">
    <name type="scientific">Sphingomonas abietis</name>
    <dbReference type="NCBI Taxonomy" id="3012344"/>
    <lineage>
        <taxon>Bacteria</taxon>
        <taxon>Pseudomonadati</taxon>
        <taxon>Pseudomonadota</taxon>
        <taxon>Alphaproteobacteria</taxon>
        <taxon>Sphingomonadales</taxon>
        <taxon>Sphingomonadaceae</taxon>
        <taxon>Sphingomonas</taxon>
    </lineage>
</organism>
<accession>A0ABY7NLH9</accession>
<dbReference type="RefSeq" id="WP_270077000.1">
    <property type="nucleotide sequence ID" value="NZ_CP115174.1"/>
</dbReference>
<reference evidence="1 2" key="1">
    <citation type="submission" date="2022-12" db="EMBL/GenBank/DDBJ databases">
        <title>Sphingomonas abieness sp. nov., an endophytic bacterium isolated from Abies koreana.</title>
        <authorList>
            <person name="Jiang L."/>
            <person name="Lee J."/>
        </authorList>
    </citation>
    <scope>NUCLEOTIDE SEQUENCE [LARGE SCALE GENOMIC DNA]</scope>
    <source>
        <strain evidence="2">PAMB 00755</strain>
    </source>
</reference>
<dbReference type="Proteomes" id="UP001210865">
    <property type="component" value="Chromosome"/>
</dbReference>
<keyword evidence="2" id="KW-1185">Reference proteome</keyword>
<evidence type="ECO:0000313" key="1">
    <source>
        <dbReference type="EMBL" id="WBO22354.1"/>
    </source>
</evidence>
<gene>
    <name evidence="1" type="ORF">PBT88_19810</name>
</gene>
<proteinExistence type="predicted"/>
<evidence type="ECO:0008006" key="3">
    <source>
        <dbReference type="Google" id="ProtNLM"/>
    </source>
</evidence>
<evidence type="ECO:0000313" key="2">
    <source>
        <dbReference type="Proteomes" id="UP001210865"/>
    </source>
</evidence>